<dbReference type="InterPro" id="IPR000551">
    <property type="entry name" value="MerR-type_HTH_dom"/>
</dbReference>
<keyword evidence="8" id="KW-1185">Reference proteome</keyword>
<dbReference type="OrthoDB" id="9814833at2"/>
<keyword evidence="4" id="KW-0804">Transcription</keyword>
<dbReference type="SUPFAM" id="SSF89082">
    <property type="entry name" value="Antibiotic binding domain of TipA-like multidrug resistance regulators"/>
    <property type="match status" value="1"/>
</dbReference>
<evidence type="ECO:0000256" key="2">
    <source>
        <dbReference type="ARBA" id="ARBA00023125"/>
    </source>
</evidence>
<accession>A0A1M5UTN0</accession>
<keyword evidence="5" id="KW-0175">Coiled coil</keyword>
<sequence length="242" mass="28395">MQIKEVADLVGVSVRTLHHYDAIGLLKPEHTTEAGYRIYTDDELERLQQILFYKEVGFPLKKIKAILDNPTFDQVEALEKHRERLLAKRSQIDTMLETIQKTIQHTKGEMNMSNKERFAGFDFSNNPYEQEARERWGNEAVDKANAKIKQLKDEENLQQTMNDLYRRLAQIRNEDPASDIAQQRIGEWYQLLNHIGTYSYDAFKGLGKMYVEDERFQRNIDQFGEGLAIFMRDAMAIYADHR</sequence>
<gene>
    <name evidence="7" type="ORF">SAMN05421807_110131</name>
</gene>
<dbReference type="InterPro" id="IPR047057">
    <property type="entry name" value="MerR_fam"/>
</dbReference>
<evidence type="ECO:0000256" key="1">
    <source>
        <dbReference type="ARBA" id="ARBA00023015"/>
    </source>
</evidence>
<evidence type="ECO:0000313" key="7">
    <source>
        <dbReference type="EMBL" id="SHH66331.1"/>
    </source>
</evidence>
<dbReference type="PRINTS" id="PR00040">
    <property type="entry name" value="HTHMERR"/>
</dbReference>
<dbReference type="InterPro" id="IPR012925">
    <property type="entry name" value="TipAS_dom"/>
</dbReference>
<keyword evidence="3" id="KW-0010">Activator</keyword>
<keyword evidence="2 7" id="KW-0238">DNA-binding</keyword>
<dbReference type="PANTHER" id="PTHR30204">
    <property type="entry name" value="REDOX-CYCLING DRUG-SENSING TRANSCRIPTIONAL ACTIVATOR SOXR"/>
    <property type="match status" value="1"/>
</dbReference>
<dbReference type="GO" id="GO:0003677">
    <property type="term" value="F:DNA binding"/>
    <property type="evidence" value="ECO:0007669"/>
    <property type="project" value="UniProtKB-KW"/>
</dbReference>
<dbReference type="EMBL" id="FQXD01000010">
    <property type="protein sequence ID" value="SHH66331.1"/>
    <property type="molecule type" value="Genomic_DNA"/>
</dbReference>
<organism evidence="7 8">
    <name type="scientific">Virgibacillus chiguensis</name>
    <dbReference type="NCBI Taxonomy" id="411959"/>
    <lineage>
        <taxon>Bacteria</taxon>
        <taxon>Bacillati</taxon>
        <taxon>Bacillota</taxon>
        <taxon>Bacilli</taxon>
        <taxon>Bacillales</taxon>
        <taxon>Bacillaceae</taxon>
        <taxon>Virgibacillus</taxon>
    </lineage>
</organism>
<dbReference type="CDD" id="cd01106">
    <property type="entry name" value="HTH_TipAL-Mta"/>
    <property type="match status" value="1"/>
</dbReference>
<dbReference type="SUPFAM" id="SSF46955">
    <property type="entry name" value="Putative DNA-binding domain"/>
    <property type="match status" value="1"/>
</dbReference>
<proteinExistence type="predicted"/>
<dbReference type="PROSITE" id="PS50937">
    <property type="entry name" value="HTH_MERR_2"/>
    <property type="match status" value="1"/>
</dbReference>
<dbReference type="Pfam" id="PF13411">
    <property type="entry name" value="MerR_1"/>
    <property type="match status" value="1"/>
</dbReference>
<dbReference type="Gene3D" id="1.10.1660.10">
    <property type="match status" value="1"/>
</dbReference>
<feature type="domain" description="HTH merR-type" evidence="6">
    <location>
        <begin position="1"/>
        <end position="69"/>
    </location>
</feature>
<dbReference type="SMART" id="SM00422">
    <property type="entry name" value="HTH_MERR"/>
    <property type="match status" value="1"/>
</dbReference>
<name>A0A1M5UTN0_9BACI</name>
<keyword evidence="1" id="KW-0805">Transcription regulation</keyword>
<evidence type="ECO:0000256" key="4">
    <source>
        <dbReference type="ARBA" id="ARBA00023163"/>
    </source>
</evidence>
<dbReference type="GO" id="GO:0003700">
    <property type="term" value="F:DNA-binding transcription factor activity"/>
    <property type="evidence" value="ECO:0007669"/>
    <property type="project" value="InterPro"/>
</dbReference>
<evidence type="ECO:0000313" key="8">
    <source>
        <dbReference type="Proteomes" id="UP000184079"/>
    </source>
</evidence>
<dbReference type="Proteomes" id="UP000184079">
    <property type="component" value="Unassembled WGS sequence"/>
</dbReference>
<evidence type="ECO:0000256" key="5">
    <source>
        <dbReference type="SAM" id="Coils"/>
    </source>
</evidence>
<feature type="coiled-coil region" evidence="5">
    <location>
        <begin position="141"/>
        <end position="174"/>
    </location>
</feature>
<dbReference type="RefSeq" id="WP_073009845.1">
    <property type="nucleotide sequence ID" value="NZ_FQXD01000010.1"/>
</dbReference>
<dbReference type="AlphaFoldDB" id="A0A1M5UTN0"/>
<dbReference type="InterPro" id="IPR036244">
    <property type="entry name" value="TipA-like_antibiotic-bd"/>
</dbReference>
<evidence type="ECO:0000256" key="3">
    <source>
        <dbReference type="ARBA" id="ARBA00023159"/>
    </source>
</evidence>
<reference evidence="8" key="1">
    <citation type="submission" date="2016-11" db="EMBL/GenBank/DDBJ databases">
        <authorList>
            <person name="Varghese N."/>
            <person name="Submissions S."/>
        </authorList>
    </citation>
    <scope>NUCLEOTIDE SEQUENCE [LARGE SCALE GENOMIC DNA]</scope>
    <source>
        <strain evidence="8">CGMCC 1.6496</strain>
    </source>
</reference>
<dbReference type="Pfam" id="PF07739">
    <property type="entry name" value="TipAS"/>
    <property type="match status" value="1"/>
</dbReference>
<dbReference type="PANTHER" id="PTHR30204:SF90">
    <property type="entry name" value="HTH-TYPE TRANSCRIPTIONAL ACTIVATOR MTA"/>
    <property type="match status" value="1"/>
</dbReference>
<evidence type="ECO:0000259" key="6">
    <source>
        <dbReference type="PROSITE" id="PS50937"/>
    </source>
</evidence>
<dbReference type="Gene3D" id="1.10.490.50">
    <property type="entry name" value="Antibiotic binding domain of TipA-like multidrug resistance regulators"/>
    <property type="match status" value="1"/>
</dbReference>
<dbReference type="InterPro" id="IPR009061">
    <property type="entry name" value="DNA-bd_dom_put_sf"/>
</dbReference>
<protein>
    <submittedName>
        <fullName evidence="7">DNA-binding transcriptional regulator, MerR family</fullName>
    </submittedName>
</protein>